<dbReference type="VEuPathDB" id="MicrosporidiaDB:HERIO_1309"/>
<dbReference type="InterPro" id="IPR055261">
    <property type="entry name" value="PI_transfer_N"/>
</dbReference>
<feature type="domain" description="Phosphatidylinositol transfer protein N-terminal" evidence="1">
    <location>
        <begin position="6"/>
        <end position="83"/>
    </location>
</feature>
<dbReference type="Proteomes" id="UP000192501">
    <property type="component" value="Unassembled WGS sequence"/>
</dbReference>
<gene>
    <name evidence="2" type="ORF">A0H76_714</name>
</gene>
<dbReference type="SUPFAM" id="SSF55961">
    <property type="entry name" value="Bet v1-like"/>
    <property type="match status" value="1"/>
</dbReference>
<dbReference type="AlphaFoldDB" id="A0A1X0QIM7"/>
<feature type="domain" description="Phosphatidylinositol transfer protein N-terminal" evidence="1">
    <location>
        <begin position="161"/>
        <end position="252"/>
    </location>
</feature>
<evidence type="ECO:0000313" key="2">
    <source>
        <dbReference type="EMBL" id="ORD99524.1"/>
    </source>
</evidence>
<name>A0A1X0QIM7_9MICR</name>
<dbReference type="InterPro" id="IPR023393">
    <property type="entry name" value="START-like_dom_sf"/>
</dbReference>
<sequence>MTVSKQTFKIKLPFTMNEFRRGQIYTLCRMMREDVSIIKHSRSKDGNLVRTESIKELNLSPFIPSAVKSVIPTKACIVEEFSTSIEAILEEDAIALHKFTEFVQNDEHLVDEHFKRIYKKNSHDCLTVYKNKYYSEKSFRITITTKVNTDPNYKVEDSHVKEIDFRTLKSDISLLNVGSRDYTGDWHGKFPIIYVYKTVEIEVNVFGLGWVSSKINKGLSEQLLEFQINLIKWYDEWKNLSDDELEELENDMIKKFYKKIN</sequence>
<protein>
    <recommendedName>
        <fullName evidence="1">Phosphatidylinositol transfer protein N-terminal domain-containing protein</fullName>
    </recommendedName>
</protein>
<proteinExistence type="predicted"/>
<dbReference type="VEuPathDB" id="MicrosporidiaDB:A0H76_714"/>
<accession>A0A1X0QIM7</accession>
<evidence type="ECO:0000259" key="1">
    <source>
        <dbReference type="Pfam" id="PF02121"/>
    </source>
</evidence>
<organism evidence="2 3">
    <name type="scientific">Hepatospora eriocheir</name>
    <dbReference type="NCBI Taxonomy" id="1081669"/>
    <lineage>
        <taxon>Eukaryota</taxon>
        <taxon>Fungi</taxon>
        <taxon>Fungi incertae sedis</taxon>
        <taxon>Microsporidia</taxon>
        <taxon>Hepatosporidae</taxon>
        <taxon>Hepatospora</taxon>
    </lineage>
</organism>
<reference evidence="2 3" key="1">
    <citation type="journal article" date="2017" name="Environ. Microbiol.">
        <title>Decay of the glycolytic pathway and adaptation to intranuclear parasitism within Enterocytozoonidae microsporidia.</title>
        <authorList>
            <person name="Wiredu Boakye D."/>
            <person name="Jaroenlak P."/>
            <person name="Prachumwat A."/>
            <person name="Williams T.A."/>
            <person name="Bateman K.S."/>
            <person name="Itsathitphaisarn O."/>
            <person name="Sritunyalucksana K."/>
            <person name="Paszkiewicz K.H."/>
            <person name="Moore K.A."/>
            <person name="Stentiford G.D."/>
            <person name="Williams B.A."/>
        </authorList>
    </citation>
    <scope>NUCLEOTIDE SEQUENCE [LARGE SCALE GENOMIC DNA]</scope>
    <source>
        <strain evidence="3">canceri</strain>
    </source>
</reference>
<dbReference type="Pfam" id="PF02121">
    <property type="entry name" value="IP_trans"/>
    <property type="match status" value="2"/>
</dbReference>
<comment type="caution">
    <text evidence="2">The sequence shown here is derived from an EMBL/GenBank/DDBJ whole genome shotgun (WGS) entry which is preliminary data.</text>
</comment>
<dbReference type="EMBL" id="LTAI01000174">
    <property type="protein sequence ID" value="ORD99524.1"/>
    <property type="molecule type" value="Genomic_DNA"/>
</dbReference>
<evidence type="ECO:0000313" key="3">
    <source>
        <dbReference type="Proteomes" id="UP000192501"/>
    </source>
</evidence>
<dbReference type="Gene3D" id="3.30.530.20">
    <property type="match status" value="2"/>
</dbReference>